<name>A0ACD1I679_9EURO</name>
<dbReference type="Proteomes" id="UP000249748">
    <property type="component" value="Unassembled WGS sequence"/>
</dbReference>
<gene>
    <name evidence="1" type="ORF">BO79DRAFT_38351</name>
</gene>
<accession>A0ACD1I679</accession>
<keyword evidence="2" id="KW-1185">Reference proteome</keyword>
<sequence>MSFSLSRQGTTHALKESNTLEARVWTNNREGASYLSSYSALLFVYLFVFSYGKYLPHRTLRCFYVLHWRDSRNLTALQA</sequence>
<protein>
    <submittedName>
        <fullName evidence="1">Uncharacterized protein</fullName>
    </submittedName>
</protein>
<proteinExistence type="predicted"/>
<organism evidence="1 2">
    <name type="scientific">Aspergillus costaricaensis CBS 115574</name>
    <dbReference type="NCBI Taxonomy" id="1448317"/>
    <lineage>
        <taxon>Eukaryota</taxon>
        <taxon>Fungi</taxon>
        <taxon>Dikarya</taxon>
        <taxon>Ascomycota</taxon>
        <taxon>Pezizomycotina</taxon>
        <taxon>Eurotiomycetes</taxon>
        <taxon>Eurotiomycetidae</taxon>
        <taxon>Eurotiales</taxon>
        <taxon>Aspergillaceae</taxon>
        <taxon>Aspergillus</taxon>
        <taxon>Aspergillus subgen. Circumdati</taxon>
    </lineage>
</organism>
<evidence type="ECO:0000313" key="2">
    <source>
        <dbReference type="Proteomes" id="UP000249748"/>
    </source>
</evidence>
<dbReference type="EMBL" id="KZ824561">
    <property type="protein sequence ID" value="RAK86077.1"/>
    <property type="molecule type" value="Genomic_DNA"/>
</dbReference>
<evidence type="ECO:0000313" key="1">
    <source>
        <dbReference type="EMBL" id="RAK86077.1"/>
    </source>
</evidence>
<reference evidence="1" key="1">
    <citation type="submission" date="2018-02" db="EMBL/GenBank/DDBJ databases">
        <title>The genomes of Aspergillus section Nigri reveals drivers in fungal speciation.</title>
        <authorList>
            <consortium name="DOE Joint Genome Institute"/>
            <person name="Vesth T.C."/>
            <person name="Nybo J."/>
            <person name="Theobald S."/>
            <person name="Brandl J."/>
            <person name="Frisvad J.C."/>
            <person name="Nielsen K.F."/>
            <person name="Lyhne E.K."/>
            <person name="Kogle M.E."/>
            <person name="Kuo A."/>
            <person name="Riley R."/>
            <person name="Clum A."/>
            <person name="Nolan M."/>
            <person name="Lipzen A."/>
            <person name="Salamov A."/>
            <person name="Henrissat B."/>
            <person name="Wiebenga A."/>
            <person name="De vries R.P."/>
            <person name="Grigoriev I.V."/>
            <person name="Mortensen U.H."/>
            <person name="Andersen M.R."/>
            <person name="Baker S.E."/>
        </authorList>
    </citation>
    <scope>NUCLEOTIDE SEQUENCE</scope>
    <source>
        <strain evidence="1">CBS 115574</strain>
    </source>
</reference>